<evidence type="ECO:0000313" key="1">
    <source>
        <dbReference type="EMBL" id="CAH2407050.1"/>
    </source>
</evidence>
<proteinExistence type="predicted"/>
<comment type="caution">
    <text evidence="1">The sequence shown here is derived from an EMBL/GenBank/DDBJ whole genome shotgun (WGS) entry which is preliminary data.</text>
</comment>
<evidence type="ECO:0000313" key="2">
    <source>
        <dbReference type="Proteomes" id="UP001153050"/>
    </source>
</evidence>
<reference evidence="1 2" key="1">
    <citation type="submission" date="2022-03" db="EMBL/GenBank/DDBJ databases">
        <authorList>
            <person name="Brunel B."/>
        </authorList>
    </citation>
    <scope>NUCLEOTIDE SEQUENCE [LARGE SCALE GENOMIC DNA]</scope>
    <source>
        <strain evidence="1">STM5069sample</strain>
    </source>
</reference>
<sequence>MQFHDELWKVELARFADEIRAIRIRPDAEYEEIFCAERPIFYSAFIVRKLIEDVAVTDKLKSRFTTVISHESTRGGEEIFLEPMLGLLDVKDHFDISDPKEIRISFNDLSSEIIHSDGFIWLFGDEEKASTSPGFAVFSHRNTLKRMLVIGLDTYVGVLEEIQADKPTRWYSAKGLKTGRVTRHAE</sequence>
<keyword evidence="2" id="KW-1185">Reference proteome</keyword>
<name>A0ABN8KBT3_9HYPH</name>
<dbReference type="Proteomes" id="UP001153050">
    <property type="component" value="Unassembled WGS sequence"/>
</dbReference>
<protein>
    <submittedName>
        <fullName evidence="1">Uncharacterized protein</fullName>
    </submittedName>
</protein>
<accession>A0ABN8KBT3</accession>
<organism evidence="1 2">
    <name type="scientific">Mesorhizobium escarrei</name>
    <dbReference type="NCBI Taxonomy" id="666018"/>
    <lineage>
        <taxon>Bacteria</taxon>
        <taxon>Pseudomonadati</taxon>
        <taxon>Pseudomonadota</taxon>
        <taxon>Alphaproteobacteria</taxon>
        <taxon>Hyphomicrobiales</taxon>
        <taxon>Phyllobacteriaceae</taxon>
        <taxon>Mesorhizobium</taxon>
    </lineage>
</organism>
<dbReference type="EMBL" id="CAKXZT010000152">
    <property type="protein sequence ID" value="CAH2407050.1"/>
    <property type="molecule type" value="Genomic_DNA"/>
</dbReference>
<gene>
    <name evidence="1" type="ORF">MES5069_550113</name>
</gene>
<dbReference type="RefSeq" id="WP_254021049.1">
    <property type="nucleotide sequence ID" value="NZ_CAKXZT010000152.1"/>
</dbReference>